<sequence length="62" mass="6986">MAYTSKQKILSRNVPDKENSNVGVKLYEQTSNQAILSDLTNKFGSNDDRSVQGHTQRINFPT</sequence>
<gene>
    <name evidence="1" type="ORF">PIB30_095228</name>
</gene>
<dbReference type="Proteomes" id="UP001341840">
    <property type="component" value="Unassembled WGS sequence"/>
</dbReference>
<evidence type="ECO:0000313" key="2">
    <source>
        <dbReference type="Proteomes" id="UP001341840"/>
    </source>
</evidence>
<feature type="non-terminal residue" evidence="1">
    <location>
        <position position="62"/>
    </location>
</feature>
<keyword evidence="2" id="KW-1185">Reference proteome</keyword>
<name>A0ABU6SW42_9FABA</name>
<accession>A0ABU6SW42</accession>
<dbReference type="EMBL" id="JASCZI010062577">
    <property type="protein sequence ID" value="MED6140642.1"/>
    <property type="molecule type" value="Genomic_DNA"/>
</dbReference>
<reference evidence="1 2" key="1">
    <citation type="journal article" date="2023" name="Plants (Basel)">
        <title>Bridging the Gap: Combining Genomics and Transcriptomics Approaches to Understand Stylosanthes scabra, an Orphan Legume from the Brazilian Caatinga.</title>
        <authorList>
            <person name="Ferreira-Neto J.R.C."/>
            <person name="da Silva M.D."/>
            <person name="Binneck E."/>
            <person name="de Melo N.F."/>
            <person name="da Silva R.H."/>
            <person name="de Melo A.L.T.M."/>
            <person name="Pandolfi V."/>
            <person name="Bustamante F.O."/>
            <person name="Brasileiro-Vidal A.C."/>
            <person name="Benko-Iseppon A.M."/>
        </authorList>
    </citation>
    <scope>NUCLEOTIDE SEQUENCE [LARGE SCALE GENOMIC DNA]</scope>
    <source>
        <tissue evidence="1">Leaves</tissue>
    </source>
</reference>
<comment type="caution">
    <text evidence="1">The sequence shown here is derived from an EMBL/GenBank/DDBJ whole genome shotgun (WGS) entry which is preliminary data.</text>
</comment>
<organism evidence="1 2">
    <name type="scientific">Stylosanthes scabra</name>
    <dbReference type="NCBI Taxonomy" id="79078"/>
    <lineage>
        <taxon>Eukaryota</taxon>
        <taxon>Viridiplantae</taxon>
        <taxon>Streptophyta</taxon>
        <taxon>Embryophyta</taxon>
        <taxon>Tracheophyta</taxon>
        <taxon>Spermatophyta</taxon>
        <taxon>Magnoliopsida</taxon>
        <taxon>eudicotyledons</taxon>
        <taxon>Gunneridae</taxon>
        <taxon>Pentapetalae</taxon>
        <taxon>rosids</taxon>
        <taxon>fabids</taxon>
        <taxon>Fabales</taxon>
        <taxon>Fabaceae</taxon>
        <taxon>Papilionoideae</taxon>
        <taxon>50 kb inversion clade</taxon>
        <taxon>dalbergioids sensu lato</taxon>
        <taxon>Dalbergieae</taxon>
        <taxon>Pterocarpus clade</taxon>
        <taxon>Stylosanthes</taxon>
    </lineage>
</organism>
<evidence type="ECO:0000313" key="1">
    <source>
        <dbReference type="EMBL" id="MED6140642.1"/>
    </source>
</evidence>
<proteinExistence type="predicted"/>
<protein>
    <submittedName>
        <fullName evidence="1">Uncharacterized protein</fullName>
    </submittedName>
</protein>